<evidence type="ECO:0000313" key="4">
    <source>
        <dbReference type="Proteomes" id="UP000198607"/>
    </source>
</evidence>
<dbReference type="PANTHER" id="PTHR35342:SF5">
    <property type="entry name" value="TRICARBOXYLIC TRANSPORT PROTEIN"/>
    <property type="match status" value="1"/>
</dbReference>
<accession>A0A1G7XTK0</accession>
<dbReference type="Pfam" id="PF01970">
    <property type="entry name" value="TctA"/>
    <property type="match status" value="1"/>
</dbReference>
<reference evidence="3 4" key="1">
    <citation type="submission" date="2016-10" db="EMBL/GenBank/DDBJ databases">
        <authorList>
            <person name="de Groot N.N."/>
        </authorList>
    </citation>
    <scope>NUCLEOTIDE SEQUENCE [LARGE SCALE GENOMIC DNA]</scope>
    <source>
        <strain evidence="3 4">DSM 5885</strain>
    </source>
</reference>
<dbReference type="AlphaFoldDB" id="A0A1G7XTK0"/>
<feature type="transmembrane region" description="Helical" evidence="1">
    <location>
        <begin position="252"/>
        <end position="270"/>
    </location>
</feature>
<dbReference type="InterPro" id="IPR002823">
    <property type="entry name" value="DUF112_TM"/>
</dbReference>
<feature type="transmembrane region" description="Helical" evidence="1">
    <location>
        <begin position="147"/>
        <end position="163"/>
    </location>
</feature>
<feature type="transmembrane region" description="Helical" evidence="1">
    <location>
        <begin position="389"/>
        <end position="407"/>
    </location>
</feature>
<feature type="transmembrane region" description="Helical" evidence="1">
    <location>
        <begin position="20"/>
        <end position="39"/>
    </location>
</feature>
<evidence type="ECO:0000259" key="2">
    <source>
        <dbReference type="Pfam" id="PF01970"/>
    </source>
</evidence>
<feature type="domain" description="DUF112" evidence="2">
    <location>
        <begin position="20"/>
        <end position="438"/>
    </location>
</feature>
<dbReference type="RefSeq" id="WP_091933927.1">
    <property type="nucleotide sequence ID" value="NZ_FNCY01000002.1"/>
</dbReference>
<proteinExistence type="predicted"/>
<evidence type="ECO:0000313" key="3">
    <source>
        <dbReference type="EMBL" id="SDG87060.1"/>
    </source>
</evidence>
<gene>
    <name evidence="3" type="ORF">SAMN05660652_00781</name>
</gene>
<name>A0A1G7XTK0_9RHOO</name>
<feature type="transmembrane region" description="Helical" evidence="1">
    <location>
        <begin position="109"/>
        <end position="135"/>
    </location>
</feature>
<evidence type="ECO:0000256" key="1">
    <source>
        <dbReference type="SAM" id="Phobius"/>
    </source>
</evidence>
<dbReference type="OrthoDB" id="9781349at2"/>
<dbReference type="EMBL" id="FNCY01000002">
    <property type="protein sequence ID" value="SDG87060.1"/>
    <property type="molecule type" value="Genomic_DNA"/>
</dbReference>
<dbReference type="STRING" id="83767.SAMN05660652_00781"/>
<sequence length="508" mass="53669">MDILSILSGMWKLLLDPVTIAYIFVGAQAGIIFGMMPGLTTTTALSLLTGLTFSLAPDKAIAVILGAYVGSVTGGSRSAILVNIPGTPAQAAVCLDGYPLAKQGKAAQAIGMSVTASTIGTLLGFICLALFTPLIGTAALSFGTYEFFWLAVFGVIIAGSLCAPKDPIKGWISGFLGLVLMTVGDDNIHAVDRFTFHLSALSGGFALIPVLIGAYGIPEVLDSLRKKQHIQIQTEVGRVVPRLFEVLQHKWVILRSALIGIVIGIIPGVGSDTASWLSYFTAKKSSKTPELFGHGSVEGFVAAEAGDNACIGGDIIPTLTLAIPGSAPAAVLLAAMTIHNLRPGPLLVAEQPEVVGQIIAISMVSTLAVFILSLAWTRQMVKILLIPRYVLMPTVFIICVTGAYALSGRLFDIYVLFAFGLLGVVMNELDYPVAPLVLGFILGPMAEDNLRRGLMITGGDPSPFFTRPVSMVLCVTLIVSVVWSTRAGQRIKDGVMRRIRGLRTTGTR</sequence>
<feature type="transmembrane region" description="Helical" evidence="1">
    <location>
        <begin position="170"/>
        <end position="188"/>
    </location>
</feature>
<protein>
    <submittedName>
        <fullName evidence="3">Putative tricarboxylic transport membrane protein</fullName>
    </submittedName>
</protein>
<keyword evidence="1" id="KW-0812">Transmembrane</keyword>
<feature type="transmembrane region" description="Helical" evidence="1">
    <location>
        <begin position="354"/>
        <end position="377"/>
    </location>
</feature>
<keyword evidence="4" id="KW-1185">Reference proteome</keyword>
<feature type="transmembrane region" description="Helical" evidence="1">
    <location>
        <begin position="194"/>
        <end position="217"/>
    </location>
</feature>
<feature type="transmembrane region" description="Helical" evidence="1">
    <location>
        <begin position="464"/>
        <end position="483"/>
    </location>
</feature>
<dbReference type="Proteomes" id="UP000198607">
    <property type="component" value="Unassembled WGS sequence"/>
</dbReference>
<organism evidence="3 4">
    <name type="scientific">Propionivibrio dicarboxylicus</name>
    <dbReference type="NCBI Taxonomy" id="83767"/>
    <lineage>
        <taxon>Bacteria</taxon>
        <taxon>Pseudomonadati</taxon>
        <taxon>Pseudomonadota</taxon>
        <taxon>Betaproteobacteria</taxon>
        <taxon>Rhodocyclales</taxon>
        <taxon>Rhodocyclaceae</taxon>
        <taxon>Propionivibrio</taxon>
    </lineage>
</organism>
<keyword evidence="1" id="KW-0472">Membrane</keyword>
<keyword evidence="1" id="KW-1133">Transmembrane helix</keyword>
<dbReference type="PANTHER" id="PTHR35342">
    <property type="entry name" value="TRICARBOXYLIC TRANSPORT PROTEIN"/>
    <property type="match status" value="1"/>
</dbReference>